<evidence type="ECO:0000256" key="1">
    <source>
        <dbReference type="ARBA" id="ARBA00022614"/>
    </source>
</evidence>
<name>A0AAD9MR55_9ANNE</name>
<dbReference type="SUPFAM" id="SSF52058">
    <property type="entry name" value="L domain-like"/>
    <property type="match status" value="1"/>
</dbReference>
<keyword evidence="4" id="KW-1185">Reference proteome</keyword>
<sequence length="133" mass="14981">MTILPSGIPLNVSRINLSNDDLETCCTFPDFTSLMDLNLNENKLVQFPNLTKVARTLTMLHIANNRIRSVPEEYAILPSLLELDLTCNELQQFPNLTGMRSLGTLMLQKNNISWIPGEFLKSADLAYICAPRQ</sequence>
<accession>A0AAD9MR55</accession>
<proteinExistence type="predicted"/>
<dbReference type="PANTHER" id="PTHR45712:SF22">
    <property type="entry name" value="INSULIN-LIKE GROWTH FACTOR-BINDING PROTEIN COMPLEX ACID LABILE SUBUNIT"/>
    <property type="match status" value="1"/>
</dbReference>
<dbReference type="PANTHER" id="PTHR45712">
    <property type="entry name" value="AGAP008170-PA"/>
    <property type="match status" value="1"/>
</dbReference>
<organism evidence="3 4">
    <name type="scientific">Paralvinella palmiformis</name>
    <dbReference type="NCBI Taxonomy" id="53620"/>
    <lineage>
        <taxon>Eukaryota</taxon>
        <taxon>Metazoa</taxon>
        <taxon>Spiralia</taxon>
        <taxon>Lophotrochozoa</taxon>
        <taxon>Annelida</taxon>
        <taxon>Polychaeta</taxon>
        <taxon>Sedentaria</taxon>
        <taxon>Canalipalpata</taxon>
        <taxon>Terebellida</taxon>
        <taxon>Terebelliformia</taxon>
        <taxon>Alvinellidae</taxon>
        <taxon>Paralvinella</taxon>
    </lineage>
</organism>
<dbReference type="Pfam" id="PF13855">
    <property type="entry name" value="LRR_8"/>
    <property type="match status" value="1"/>
</dbReference>
<dbReference type="InterPro" id="IPR050333">
    <property type="entry name" value="SLRP"/>
</dbReference>
<dbReference type="Gene3D" id="3.80.10.10">
    <property type="entry name" value="Ribonuclease Inhibitor"/>
    <property type="match status" value="1"/>
</dbReference>
<protein>
    <submittedName>
        <fullName evidence="3">Uncharacterized protein</fullName>
    </submittedName>
</protein>
<evidence type="ECO:0000313" key="3">
    <source>
        <dbReference type="EMBL" id="KAK2141098.1"/>
    </source>
</evidence>
<comment type="caution">
    <text evidence="3">The sequence shown here is derived from an EMBL/GenBank/DDBJ whole genome shotgun (WGS) entry which is preliminary data.</text>
</comment>
<dbReference type="EMBL" id="JAODUP010001164">
    <property type="protein sequence ID" value="KAK2141098.1"/>
    <property type="molecule type" value="Genomic_DNA"/>
</dbReference>
<evidence type="ECO:0000256" key="2">
    <source>
        <dbReference type="ARBA" id="ARBA00022737"/>
    </source>
</evidence>
<evidence type="ECO:0000313" key="4">
    <source>
        <dbReference type="Proteomes" id="UP001208570"/>
    </source>
</evidence>
<keyword evidence="1" id="KW-0433">Leucine-rich repeat</keyword>
<dbReference type="InterPro" id="IPR032675">
    <property type="entry name" value="LRR_dom_sf"/>
</dbReference>
<dbReference type="InterPro" id="IPR001611">
    <property type="entry name" value="Leu-rich_rpt"/>
</dbReference>
<gene>
    <name evidence="3" type="ORF">LSH36_1164g00040</name>
</gene>
<dbReference type="PROSITE" id="PS51450">
    <property type="entry name" value="LRR"/>
    <property type="match status" value="1"/>
</dbReference>
<dbReference type="Proteomes" id="UP001208570">
    <property type="component" value="Unassembled WGS sequence"/>
</dbReference>
<dbReference type="AlphaFoldDB" id="A0AAD9MR55"/>
<keyword evidence="2" id="KW-0677">Repeat</keyword>
<reference evidence="3" key="1">
    <citation type="journal article" date="2023" name="Mol. Biol. Evol.">
        <title>Third-Generation Sequencing Reveals the Adaptive Role of the Epigenome in Three Deep-Sea Polychaetes.</title>
        <authorList>
            <person name="Perez M."/>
            <person name="Aroh O."/>
            <person name="Sun Y."/>
            <person name="Lan Y."/>
            <person name="Juniper S.K."/>
            <person name="Young C.R."/>
            <person name="Angers B."/>
            <person name="Qian P.Y."/>
        </authorList>
    </citation>
    <scope>NUCLEOTIDE SEQUENCE</scope>
    <source>
        <strain evidence="3">P08H-3</strain>
    </source>
</reference>